<feature type="region of interest" description="Disordered" evidence="2">
    <location>
        <begin position="1"/>
        <end position="34"/>
    </location>
</feature>
<name>F2UCF3_SALR5</name>
<feature type="coiled-coil region" evidence="1">
    <location>
        <begin position="226"/>
        <end position="253"/>
    </location>
</feature>
<keyword evidence="1" id="KW-0175">Coiled coil</keyword>
<dbReference type="AlphaFoldDB" id="F2UCF3"/>
<organism evidence="4">
    <name type="scientific">Salpingoeca rosetta (strain ATCC 50818 / BSB-021)</name>
    <dbReference type="NCBI Taxonomy" id="946362"/>
    <lineage>
        <taxon>Eukaryota</taxon>
        <taxon>Choanoflagellata</taxon>
        <taxon>Craspedida</taxon>
        <taxon>Salpingoecidae</taxon>
        <taxon>Salpingoeca</taxon>
    </lineage>
</organism>
<feature type="region of interest" description="Disordered" evidence="2">
    <location>
        <begin position="97"/>
        <end position="128"/>
    </location>
</feature>
<dbReference type="RefSeq" id="XP_004993160.1">
    <property type="nucleotide sequence ID" value="XM_004993103.1"/>
</dbReference>
<keyword evidence="4" id="KW-1185">Reference proteome</keyword>
<dbReference type="InParanoid" id="F2UCF3"/>
<evidence type="ECO:0000313" key="3">
    <source>
        <dbReference type="EMBL" id="EGD74260.1"/>
    </source>
</evidence>
<sequence length="257" mass="29644">MDDSSSQDNGHQRGGSVEGDHAEPRAKKGKYHNWTMQQTQSLLSMIMKRDIHVMTRARGVAALWQEVVDEFNDTFKCHLTKPSIQSHYRSTIKSVVEEDKQQPQTGKASASSLAVSEEGRAKQRARDQVLGQDFRDGDLWAEMEKRNSSFEDAEANRMNQPIPSEPDHSQTLARMAAAREGEMKAEVARVKHEEEYHTRRLAIEEETLSIKREKVRLERERVEIERARLGMMAEELALRRDELQERKKMRESNDTVL</sequence>
<reference evidence="3" key="1">
    <citation type="submission" date="2009-08" db="EMBL/GenBank/DDBJ databases">
        <title>Annotation of Salpingoeca rosetta.</title>
        <authorList>
            <consortium name="The Broad Institute Genome Sequencing Platform"/>
            <person name="Russ C."/>
            <person name="Cuomo C."/>
            <person name="Burger G."/>
            <person name="Gray M.W."/>
            <person name="Holland P.W.H."/>
            <person name="King N."/>
            <person name="Lang F.B.F."/>
            <person name="Roger A.J."/>
            <person name="Ruiz-Trillo I."/>
            <person name="Young S.K."/>
            <person name="Zeng Q."/>
            <person name="Gargeya S."/>
            <person name="Alvarado L."/>
            <person name="Berlin A."/>
            <person name="Chapman S.B."/>
            <person name="Chen Z."/>
            <person name="Freedman E."/>
            <person name="Gellesch M."/>
            <person name="Goldberg J."/>
            <person name="Griggs A."/>
            <person name="Gujja S."/>
            <person name="Heilman E."/>
            <person name="Heiman D."/>
            <person name="Howarth C."/>
            <person name="Mehta T."/>
            <person name="Neiman D."/>
            <person name="Pearson M."/>
            <person name="Roberts A."/>
            <person name="Saif S."/>
            <person name="Shea T."/>
            <person name="Shenoy N."/>
            <person name="Sisk P."/>
            <person name="Stolte C."/>
            <person name="Sykes S."/>
            <person name="White J."/>
            <person name="Yandava C."/>
            <person name="Haas B."/>
            <person name="Nusbaum C."/>
            <person name="Birren B."/>
        </authorList>
    </citation>
    <scope>NUCLEOTIDE SEQUENCE [LARGE SCALE GENOMIC DNA]</scope>
    <source>
        <strain evidence="3">ATCC 50818</strain>
    </source>
</reference>
<dbReference type="GeneID" id="16073735"/>
<proteinExistence type="predicted"/>
<gene>
    <name evidence="3" type="ORF">PTSG_06272</name>
</gene>
<feature type="compositionally biased region" description="Polar residues" evidence="2">
    <location>
        <begin position="102"/>
        <end position="114"/>
    </location>
</feature>
<dbReference type="KEGG" id="sre:PTSG_06272"/>
<evidence type="ECO:0008006" key="5">
    <source>
        <dbReference type="Google" id="ProtNLM"/>
    </source>
</evidence>
<evidence type="ECO:0000256" key="2">
    <source>
        <dbReference type="SAM" id="MobiDB-lite"/>
    </source>
</evidence>
<dbReference type="Proteomes" id="UP000007799">
    <property type="component" value="Unassembled WGS sequence"/>
</dbReference>
<dbReference type="EMBL" id="GL832968">
    <property type="protein sequence ID" value="EGD74260.1"/>
    <property type="molecule type" value="Genomic_DNA"/>
</dbReference>
<evidence type="ECO:0000256" key="1">
    <source>
        <dbReference type="SAM" id="Coils"/>
    </source>
</evidence>
<accession>F2UCF3</accession>
<evidence type="ECO:0000313" key="4">
    <source>
        <dbReference type="Proteomes" id="UP000007799"/>
    </source>
</evidence>
<protein>
    <recommendedName>
        <fullName evidence="5">Myb/SANT-like domain-containing protein</fullName>
    </recommendedName>
</protein>
<feature type="compositionally biased region" description="Basic and acidic residues" evidence="2">
    <location>
        <begin position="117"/>
        <end position="128"/>
    </location>
</feature>